<dbReference type="Pfam" id="PF11292">
    <property type="entry name" value="DUF3093"/>
    <property type="match status" value="1"/>
</dbReference>
<dbReference type="EMBL" id="PTIX01000018">
    <property type="protein sequence ID" value="PPK64642.1"/>
    <property type="molecule type" value="Genomic_DNA"/>
</dbReference>
<dbReference type="InterPro" id="IPR021443">
    <property type="entry name" value="DUF3093"/>
</dbReference>
<keyword evidence="1" id="KW-1133">Transmembrane helix</keyword>
<gene>
    <name evidence="2" type="ORF">CLV40_11832</name>
</gene>
<keyword evidence="3" id="KW-1185">Reference proteome</keyword>
<evidence type="ECO:0000313" key="2">
    <source>
        <dbReference type="EMBL" id="PPK64642.1"/>
    </source>
</evidence>
<feature type="transmembrane region" description="Helical" evidence="1">
    <location>
        <begin position="21"/>
        <end position="44"/>
    </location>
</feature>
<evidence type="ECO:0008006" key="4">
    <source>
        <dbReference type="Google" id="ProtNLM"/>
    </source>
</evidence>
<evidence type="ECO:0000313" key="3">
    <source>
        <dbReference type="Proteomes" id="UP000239203"/>
    </source>
</evidence>
<dbReference type="Proteomes" id="UP000239203">
    <property type="component" value="Unassembled WGS sequence"/>
</dbReference>
<accession>A0A2S6GHD6</accession>
<proteinExistence type="predicted"/>
<comment type="caution">
    <text evidence="2">The sequence shown here is derived from an EMBL/GenBank/DDBJ whole genome shotgun (WGS) entry which is preliminary data.</text>
</comment>
<dbReference type="RefSeq" id="WP_104481721.1">
    <property type="nucleotide sequence ID" value="NZ_CP154825.1"/>
</dbReference>
<sequence length="170" mass="18985">MSDTSGAGGPAPGEYRERLHLTWYLWPLPLLAAGLLAAEIHMGYPGVRAWLPYAVIIPLALLLLWRAGRTRVRVADGELWVGDAHLPLRHAGTIAVHDERNKRRVLGPHLDPAAFLVHRSWVRPLVRVEVTDPEDPTPYWVFSTRHPERLVAALREQQPVAAPADRSDGD</sequence>
<dbReference type="OrthoDB" id="3217020at2"/>
<keyword evidence="1" id="KW-0472">Membrane</keyword>
<dbReference type="AlphaFoldDB" id="A0A2S6GHD6"/>
<protein>
    <recommendedName>
        <fullName evidence="4">DUF3093 family protein</fullName>
    </recommendedName>
</protein>
<keyword evidence="1" id="KW-0812">Transmembrane</keyword>
<feature type="transmembrane region" description="Helical" evidence="1">
    <location>
        <begin position="50"/>
        <end position="67"/>
    </location>
</feature>
<name>A0A2S6GHD6_9PSEU</name>
<evidence type="ECO:0000256" key="1">
    <source>
        <dbReference type="SAM" id="Phobius"/>
    </source>
</evidence>
<reference evidence="2 3" key="1">
    <citation type="submission" date="2018-02" db="EMBL/GenBank/DDBJ databases">
        <title>Genomic Encyclopedia of Archaeal and Bacterial Type Strains, Phase II (KMG-II): from individual species to whole genera.</title>
        <authorList>
            <person name="Goeker M."/>
        </authorList>
    </citation>
    <scope>NUCLEOTIDE SEQUENCE [LARGE SCALE GENOMIC DNA]</scope>
    <source>
        <strain evidence="2 3">YU 961-1</strain>
    </source>
</reference>
<organism evidence="2 3">
    <name type="scientific">Actinokineospora auranticolor</name>
    <dbReference type="NCBI Taxonomy" id="155976"/>
    <lineage>
        <taxon>Bacteria</taxon>
        <taxon>Bacillati</taxon>
        <taxon>Actinomycetota</taxon>
        <taxon>Actinomycetes</taxon>
        <taxon>Pseudonocardiales</taxon>
        <taxon>Pseudonocardiaceae</taxon>
        <taxon>Actinokineospora</taxon>
    </lineage>
</organism>